<protein>
    <submittedName>
        <fullName evidence="2">Uncharacterized protein</fullName>
    </submittedName>
</protein>
<gene>
    <name evidence="2" type="ORF">PHYBLDRAFT_150334</name>
</gene>
<evidence type="ECO:0000313" key="2">
    <source>
        <dbReference type="EMBL" id="OAD68743.1"/>
    </source>
</evidence>
<dbReference type="GeneID" id="28993361"/>
<evidence type="ECO:0000256" key="1">
    <source>
        <dbReference type="SAM" id="MobiDB-lite"/>
    </source>
</evidence>
<organism evidence="2 3">
    <name type="scientific">Phycomyces blakesleeanus (strain ATCC 8743b / DSM 1359 / FGSC 10004 / NBRC 33097 / NRRL 1555)</name>
    <dbReference type="NCBI Taxonomy" id="763407"/>
    <lineage>
        <taxon>Eukaryota</taxon>
        <taxon>Fungi</taxon>
        <taxon>Fungi incertae sedis</taxon>
        <taxon>Mucoromycota</taxon>
        <taxon>Mucoromycotina</taxon>
        <taxon>Mucoromycetes</taxon>
        <taxon>Mucorales</taxon>
        <taxon>Phycomycetaceae</taxon>
        <taxon>Phycomyces</taxon>
    </lineage>
</organism>
<dbReference type="Proteomes" id="UP000077315">
    <property type="component" value="Unassembled WGS sequence"/>
</dbReference>
<dbReference type="VEuPathDB" id="FungiDB:PHYBLDRAFT_150334"/>
<keyword evidence="3" id="KW-1185">Reference proteome</keyword>
<feature type="region of interest" description="Disordered" evidence="1">
    <location>
        <begin position="1"/>
        <end position="20"/>
    </location>
</feature>
<dbReference type="InParanoid" id="A0A162TPE2"/>
<sequence length="78" mass="8796">MSTSLVPPVMAHCQTKPPKEPTVQSRMVKWYNLRLPREGPGFDSRSAHFTFLGCPNSCQPIGIYKQPVMVDFLSICRS</sequence>
<proteinExistence type="predicted"/>
<dbReference type="RefSeq" id="XP_018286783.1">
    <property type="nucleotide sequence ID" value="XM_018432455.1"/>
</dbReference>
<dbReference type="AlphaFoldDB" id="A0A162TPE2"/>
<accession>A0A162TPE2</accession>
<name>A0A162TPE2_PHYB8</name>
<dbReference type="EMBL" id="KV440994">
    <property type="protein sequence ID" value="OAD68743.1"/>
    <property type="molecule type" value="Genomic_DNA"/>
</dbReference>
<evidence type="ECO:0000313" key="3">
    <source>
        <dbReference type="Proteomes" id="UP000077315"/>
    </source>
</evidence>
<reference evidence="3" key="1">
    <citation type="submission" date="2015-06" db="EMBL/GenBank/DDBJ databases">
        <title>Expansion of signal transduction pathways in fungi by whole-genome duplication.</title>
        <authorList>
            <consortium name="DOE Joint Genome Institute"/>
            <person name="Corrochano L.M."/>
            <person name="Kuo A."/>
            <person name="Marcet-Houben M."/>
            <person name="Polaino S."/>
            <person name="Salamov A."/>
            <person name="Villalobos J.M."/>
            <person name="Alvarez M.I."/>
            <person name="Avalos J."/>
            <person name="Benito E.P."/>
            <person name="Benoit I."/>
            <person name="Burger G."/>
            <person name="Camino L.P."/>
            <person name="Canovas D."/>
            <person name="Cerda-Olmedo E."/>
            <person name="Cheng J.-F."/>
            <person name="Dominguez A."/>
            <person name="Elias M."/>
            <person name="Eslava A.P."/>
            <person name="Glaser F."/>
            <person name="Grimwood J."/>
            <person name="Gutierrez G."/>
            <person name="Heitman J."/>
            <person name="Henrissat B."/>
            <person name="Iturriaga E.A."/>
            <person name="Lang B.F."/>
            <person name="Lavin J.L."/>
            <person name="Lee S."/>
            <person name="Li W."/>
            <person name="Lindquist E."/>
            <person name="Lopez-Garcia S."/>
            <person name="Luque E.M."/>
            <person name="Marcos A.T."/>
            <person name="Martin J."/>
            <person name="McCluskey K."/>
            <person name="Medina H.R."/>
            <person name="Miralles-Duran A."/>
            <person name="Miyazaki A."/>
            <person name="Munoz-Torres E."/>
            <person name="Oguiza J.A."/>
            <person name="Ohm R."/>
            <person name="Olmedo M."/>
            <person name="Orejas M."/>
            <person name="Ortiz-Castellanos L."/>
            <person name="Pisabarro A.G."/>
            <person name="Rodriguez-Romero J."/>
            <person name="Ruiz-Herrera J."/>
            <person name="Ruiz-Vazquez R."/>
            <person name="Sanz C."/>
            <person name="Schackwitz W."/>
            <person name="Schmutz J."/>
            <person name="Shahriari M."/>
            <person name="Shelest E."/>
            <person name="Silva-Franco F."/>
            <person name="Soanes D."/>
            <person name="Syed K."/>
            <person name="Tagua V.G."/>
            <person name="Talbot N.J."/>
            <person name="Thon M."/>
            <person name="De vries R.P."/>
            <person name="Wiebenga A."/>
            <person name="Yadav J.S."/>
            <person name="Braun E.L."/>
            <person name="Baker S."/>
            <person name="Garre V."/>
            <person name="Horwitz B."/>
            <person name="Torres-Martinez S."/>
            <person name="Idnurm A."/>
            <person name="Herrera-Estrella A."/>
            <person name="Gabaldon T."/>
            <person name="Grigoriev I.V."/>
        </authorList>
    </citation>
    <scope>NUCLEOTIDE SEQUENCE [LARGE SCALE GENOMIC DNA]</scope>
    <source>
        <strain evidence="3">NRRL 1555(-)</strain>
    </source>
</reference>